<protein>
    <submittedName>
        <fullName evidence="1">Uncharacterized protein</fullName>
    </submittedName>
</protein>
<organism evidence="1 2">
    <name type="scientific">Ceriporiopsis subvermispora (strain B)</name>
    <name type="common">White-rot fungus</name>
    <name type="synonym">Gelatoporia subvermispora</name>
    <dbReference type="NCBI Taxonomy" id="914234"/>
    <lineage>
        <taxon>Eukaryota</taxon>
        <taxon>Fungi</taxon>
        <taxon>Dikarya</taxon>
        <taxon>Basidiomycota</taxon>
        <taxon>Agaricomycotina</taxon>
        <taxon>Agaricomycetes</taxon>
        <taxon>Polyporales</taxon>
        <taxon>Gelatoporiaceae</taxon>
        <taxon>Gelatoporia</taxon>
    </lineage>
</organism>
<sequence length="72" mass="8114">MFSHWMVGRLVVQPTSNGIGGASGCFERVAQKPTEITPDAVDNRSHRILRILRAPAPQQNRIYDMLQLQARL</sequence>
<dbReference type="AlphaFoldDB" id="M2QRN2"/>
<dbReference type="Proteomes" id="UP000016930">
    <property type="component" value="Unassembled WGS sequence"/>
</dbReference>
<proteinExistence type="predicted"/>
<accession>M2QRN2</accession>
<dbReference type="HOGENOM" id="CLU_2721994_0_0_1"/>
<gene>
    <name evidence="1" type="ORF">CERSUDRAFT_86284</name>
</gene>
<keyword evidence="2" id="KW-1185">Reference proteome</keyword>
<evidence type="ECO:0000313" key="2">
    <source>
        <dbReference type="Proteomes" id="UP000016930"/>
    </source>
</evidence>
<reference evidence="1 2" key="1">
    <citation type="journal article" date="2012" name="Proc. Natl. Acad. Sci. U.S.A.">
        <title>Comparative genomics of Ceriporiopsis subvermispora and Phanerochaete chrysosporium provide insight into selective ligninolysis.</title>
        <authorList>
            <person name="Fernandez-Fueyo E."/>
            <person name="Ruiz-Duenas F.J."/>
            <person name="Ferreira P."/>
            <person name="Floudas D."/>
            <person name="Hibbett D.S."/>
            <person name="Canessa P."/>
            <person name="Larrondo L.F."/>
            <person name="James T.Y."/>
            <person name="Seelenfreund D."/>
            <person name="Lobos S."/>
            <person name="Polanco R."/>
            <person name="Tello M."/>
            <person name="Honda Y."/>
            <person name="Watanabe T."/>
            <person name="Watanabe T."/>
            <person name="Ryu J.S."/>
            <person name="Kubicek C.P."/>
            <person name="Schmoll M."/>
            <person name="Gaskell J."/>
            <person name="Hammel K.E."/>
            <person name="St John F.J."/>
            <person name="Vanden Wymelenberg A."/>
            <person name="Sabat G."/>
            <person name="Splinter BonDurant S."/>
            <person name="Syed K."/>
            <person name="Yadav J.S."/>
            <person name="Doddapaneni H."/>
            <person name="Subramanian V."/>
            <person name="Lavin J.L."/>
            <person name="Oguiza J.A."/>
            <person name="Perez G."/>
            <person name="Pisabarro A.G."/>
            <person name="Ramirez L."/>
            <person name="Santoyo F."/>
            <person name="Master E."/>
            <person name="Coutinho P.M."/>
            <person name="Henrissat B."/>
            <person name="Lombard V."/>
            <person name="Magnuson J.K."/>
            <person name="Kuees U."/>
            <person name="Hori C."/>
            <person name="Igarashi K."/>
            <person name="Samejima M."/>
            <person name="Held B.W."/>
            <person name="Barry K.W."/>
            <person name="LaButti K.M."/>
            <person name="Lapidus A."/>
            <person name="Lindquist E.A."/>
            <person name="Lucas S.M."/>
            <person name="Riley R."/>
            <person name="Salamov A.A."/>
            <person name="Hoffmeister D."/>
            <person name="Schwenk D."/>
            <person name="Hadar Y."/>
            <person name="Yarden O."/>
            <person name="de Vries R.P."/>
            <person name="Wiebenga A."/>
            <person name="Stenlid J."/>
            <person name="Eastwood D."/>
            <person name="Grigoriev I.V."/>
            <person name="Berka R.M."/>
            <person name="Blanchette R.A."/>
            <person name="Kersten P."/>
            <person name="Martinez A.T."/>
            <person name="Vicuna R."/>
            <person name="Cullen D."/>
        </authorList>
    </citation>
    <scope>NUCLEOTIDE SEQUENCE [LARGE SCALE GENOMIC DNA]</scope>
    <source>
        <strain evidence="1 2">B</strain>
    </source>
</reference>
<evidence type="ECO:0000313" key="1">
    <source>
        <dbReference type="EMBL" id="EMD34835.1"/>
    </source>
</evidence>
<dbReference type="EMBL" id="KB445802">
    <property type="protein sequence ID" value="EMD34835.1"/>
    <property type="molecule type" value="Genomic_DNA"/>
</dbReference>
<name>M2QRN2_CERS8</name>